<proteinExistence type="predicted"/>
<dbReference type="EMBL" id="CM041549">
    <property type="protein sequence ID" value="KAI3357765.1"/>
    <property type="molecule type" value="Genomic_DNA"/>
</dbReference>
<reference evidence="1" key="1">
    <citation type="submission" date="2022-04" db="EMBL/GenBank/DDBJ databases">
        <title>Jade perch genome.</title>
        <authorList>
            <person name="Chao B."/>
        </authorList>
    </citation>
    <scope>NUCLEOTIDE SEQUENCE</scope>
    <source>
        <strain evidence="1">CB-2022</strain>
    </source>
</reference>
<keyword evidence="2" id="KW-1185">Reference proteome</keyword>
<organism evidence="1 2">
    <name type="scientific">Scortum barcoo</name>
    <name type="common">barcoo grunter</name>
    <dbReference type="NCBI Taxonomy" id="214431"/>
    <lineage>
        <taxon>Eukaryota</taxon>
        <taxon>Metazoa</taxon>
        <taxon>Chordata</taxon>
        <taxon>Craniata</taxon>
        <taxon>Vertebrata</taxon>
        <taxon>Euteleostomi</taxon>
        <taxon>Actinopterygii</taxon>
        <taxon>Neopterygii</taxon>
        <taxon>Teleostei</taxon>
        <taxon>Neoteleostei</taxon>
        <taxon>Acanthomorphata</taxon>
        <taxon>Eupercaria</taxon>
        <taxon>Centrarchiformes</taxon>
        <taxon>Terapontoidei</taxon>
        <taxon>Terapontidae</taxon>
        <taxon>Scortum</taxon>
    </lineage>
</organism>
<sequence>GMVQPQPDGPMQWDMSGEDSGGALRVPPELAANEVVTRLLGDNQQLREALRRSNLALRQRCEEMEGWQRRTREEREFLSCRFQEARALVERLAQENHSLQGLVNGPASSNCCGSSQTEDQEGRPARNGPLDGPQTLDQRDRKRVEETDQHTQTMPPRSLGDASVHSSLSSALSSPPTSLSEVWGEILGRENGQPVEGANEFLQLLKSHKEKLEEGMRELRRKNEELEKEREEGEKEKDRMRRCIDQLRAKLAQVTAVTQTCANASALVSIVTEEVVQHRSEAQHSSDSSSLAKLTEQLQATQGRYRELEEKLDYLQKSSAQRDRTEALLKQKDKDCAQLAKDCEALKAQATSLLGELNERQSCLEKSENERKILEEKLCSKMKTLQVAEREMEQQRKQHHVAMDKLLLQTQSLEQALKTERHVVTEEKKKLTQLQHAYTCLFRDYDSKLKNEGGDLCSRLEEAERALALKQDLIDKLKEEVEQQKGSLETVPVLTAQAEIYKADFLAEREAREKLNQKKEELQDQLTQATAEIDRLKQEATSRARMEQMKLRHLDDFPTRPPLITPPQGVFPVAAFNTVPPAPSYRNQGLVPVGDQGRHVGLYLPASPGGGRGDRGVLPPRVQAVQSRGARPGARIQAHRLLGDEGMRLQGPAGGSAQTPGGTGGGPGRRDSQGRRPSVGVRPAAARPPARRPVSFHHITLDESVCVVVCAGVGMDCCVIPLRHGGLSLVQTTDFFYPLVEDPYMMGRIACANVLSDLYAMGITECDNMLMLLSVSQKMNDKDRERVMPLMIRGFRDAAEEGGTSVTGGQTVVNPWIIIGGVASVVCQPNEFIMPDGAVPGDVLVLTKPLGTQVAVNAHQWLDQPERWNKIKLVVTKEEVKEAYQEAMFSMATLNRTAAGLMHKFQAHAATDVTGFGLLGHANNLAAQQRNEVAFVIHNLPIIAKMAAISKACGNAFNLLQGTSAETSGGLLVCLPREQAAKFCSEMKSQSSGAGGQGAAGGAWIIGIVEKGDRRARIIDKPRIIEVPPRGSQAANQDNSSTSPALEPQFVIDKLPPPLTLVWRAKEMVHQPRHLALPARPTGRLEQLPWDQLGGVQDVRLSADWPSSDESLPPVLFMKLCLLNLSQRGQAEQMSVFGLGSDLDRWRRWLSNDVMPYLGGEEAVKELRRALSNPNIQSDPLRYRNTILRVIRAMSQGVDVSGLFSEMVKACATVDIVQKKLVYVFLCSYATLNPELSLLVINTLRKDCQDPNPMVRSLALRNMTNLRLPSLVEYVEQPLTAGLRDRAACVRRVAVLGWAKLHNLQPNSEIDAAVVNELYNLLRDSDPVVMVNCLRALEEILKEEGGVAINKPITHHLLNRLKECDVWGQCEVLRILQRYRPQSEDELFDILSLLDASLVSPHPPVMAATLSLFLSLSSGLPAVSLAALERVRGPLLAACGSVSREMRFTALCHIQLLLRSLPGLVGEHYKRFFCGYAEPAFIKQRKMQVLVELVNDENVVMILDELKGYCTDVNTDTAQAAISAIGRIGRSYSDRCLEILTGLLGLKQDHITSAVVQTMRDLVWVCPQCSDTVCLALEGCEETLQDSQGRQALLWLLGVYGERVSSAAYTLEVFIDGVRSEASAGVKMELLTTAMRLFLCRPAETQDMLGRLLHYCIEEETDMCVHDQALLYYRLLHCGIEETRKVLQGRRSDPSLGVLIGRPTEPISQWAYSFNTLEPLRQGSMETESTSRGSPEHVTFDPKPNTDLSDTLNCSQVEKVHAGECIKVKSTCGVSPVKVMRVSQDSPTTSRDLRYSGRISSTPGALPPEELTNYLSDFGLGDGRVHLRDPSLRFLIGRQVGGIEEILEVFLPPSDNVPSRGQQLPTCTVNSVGRVLLPPSEAPDGLPESLRGRPIVLLHGLTELLPDPKFLPPGPSGLRLAWPAGTCQLRIRSPTGQHGPIGLLLQPDGIPYFRCPPRVRGSRVAATTGTRDLASTTSNHAASTMEAENMVHSDSMSPASLGICEKLFRRWELKTSLTEGSARRSQQTLTIRLGLPGTNNSKRPIPNPKAQGSDPLVHRSELQHMAAELGSYKQAHTSSPPLTLGNSRVVEGPAPLKELGSRAQAMRGGSDDARKCADSSTDVLSSSEAVPLSLSLSPTLSPEEFERLWLQRQLLHAERAGAEIMEEEDYMCLEEGVKCCSIPRCSPQSLQAAMQLVNIQTLAFTPPHTLPWRVYLYTHTQHSHSGDTPHSTLILGELLYTGEVNLRGAVKKGVDDGDVEMEEDATAGKESGGKYEKEQEVKVTLKQQPRDEKALRGFLSILTTVLHTLSSEGS</sequence>
<evidence type="ECO:0000313" key="2">
    <source>
        <dbReference type="Proteomes" id="UP000831701"/>
    </source>
</evidence>
<accession>A0ACB8VQR8</accession>
<gene>
    <name evidence="1" type="ORF">L3Q82_015533</name>
</gene>
<protein>
    <submittedName>
        <fullName evidence="1">Uncharacterized protein</fullName>
    </submittedName>
</protein>
<feature type="non-terminal residue" evidence="1">
    <location>
        <position position="1"/>
    </location>
</feature>
<dbReference type="Proteomes" id="UP000831701">
    <property type="component" value="Chromosome 19"/>
</dbReference>
<name>A0ACB8VQR8_9TELE</name>
<comment type="caution">
    <text evidence="1">The sequence shown here is derived from an EMBL/GenBank/DDBJ whole genome shotgun (WGS) entry which is preliminary data.</text>
</comment>
<evidence type="ECO:0000313" key="1">
    <source>
        <dbReference type="EMBL" id="KAI3357765.1"/>
    </source>
</evidence>